<reference evidence="1" key="1">
    <citation type="submission" date="2025-08" db="UniProtKB">
        <authorList>
            <consortium name="Ensembl"/>
        </authorList>
    </citation>
    <scope>IDENTIFICATION</scope>
</reference>
<keyword evidence="2" id="KW-1185">Reference proteome</keyword>
<dbReference type="Proteomes" id="UP000694568">
    <property type="component" value="Unplaced"/>
</dbReference>
<dbReference type="Ensembl" id="ENSSLUT00000055812.1">
    <property type="protein sequence ID" value="ENSSLUP00000054222.1"/>
    <property type="gene ID" value="ENSSLUG00000023457.1"/>
</dbReference>
<accession>A0A8D0AGV5</accession>
<sequence>MIFTVQRLFWPPFVKPSQSSYFCPEERASTRDLRGLLLTLPIQLMNSCGTSVERTSHPSKNPSLFP</sequence>
<protein>
    <submittedName>
        <fullName evidence="1">Uncharacterized protein</fullName>
    </submittedName>
</protein>
<reference evidence="1" key="2">
    <citation type="submission" date="2025-09" db="UniProtKB">
        <authorList>
            <consortium name="Ensembl"/>
        </authorList>
    </citation>
    <scope>IDENTIFICATION</scope>
</reference>
<evidence type="ECO:0000313" key="1">
    <source>
        <dbReference type="Ensembl" id="ENSSLUP00000054222.1"/>
    </source>
</evidence>
<evidence type="ECO:0000313" key="2">
    <source>
        <dbReference type="Proteomes" id="UP000694568"/>
    </source>
</evidence>
<organism evidence="1 2">
    <name type="scientific">Sander lucioperca</name>
    <name type="common">Pike-perch</name>
    <name type="synonym">Perca lucioperca</name>
    <dbReference type="NCBI Taxonomy" id="283035"/>
    <lineage>
        <taxon>Eukaryota</taxon>
        <taxon>Metazoa</taxon>
        <taxon>Chordata</taxon>
        <taxon>Craniata</taxon>
        <taxon>Vertebrata</taxon>
        <taxon>Euteleostomi</taxon>
        <taxon>Actinopterygii</taxon>
        <taxon>Neopterygii</taxon>
        <taxon>Teleostei</taxon>
        <taxon>Neoteleostei</taxon>
        <taxon>Acanthomorphata</taxon>
        <taxon>Eupercaria</taxon>
        <taxon>Perciformes</taxon>
        <taxon>Percoidei</taxon>
        <taxon>Percidae</taxon>
        <taxon>Luciopercinae</taxon>
        <taxon>Sander</taxon>
    </lineage>
</organism>
<proteinExistence type="predicted"/>
<dbReference type="AlphaFoldDB" id="A0A8D0AGV5"/>
<name>A0A8D0AGV5_SANLU</name>